<dbReference type="RefSeq" id="WP_330800694.1">
    <property type="nucleotide sequence ID" value="NZ_JAZEWV010000055.1"/>
</dbReference>
<name>A0ABU7PLY2_9ACTN</name>
<dbReference type="SUPFAM" id="SSF53850">
    <property type="entry name" value="Periplasmic binding protein-like II"/>
    <property type="match status" value="1"/>
</dbReference>
<comment type="caution">
    <text evidence="1">The sequence shown here is derived from an EMBL/GenBank/DDBJ whole genome shotgun (WGS) entry which is preliminary data.</text>
</comment>
<organism evidence="1 2">
    <name type="scientific">Actinacidiphila polyblastidii</name>
    <dbReference type="NCBI Taxonomy" id="3110430"/>
    <lineage>
        <taxon>Bacteria</taxon>
        <taxon>Bacillati</taxon>
        <taxon>Actinomycetota</taxon>
        <taxon>Actinomycetes</taxon>
        <taxon>Kitasatosporales</taxon>
        <taxon>Streptomycetaceae</taxon>
        <taxon>Actinacidiphila</taxon>
    </lineage>
</organism>
<sequence length="202" mass="22021">MTTELTLPVAPFSADVEHEPRYDSAATLADDPAGLTCSVTVGMRWGAQGKCRRLLGYPSFELAAETVKSGRHDALLVAGAYPEIRSFFFDPELRAVEAFVSPLPDMVFAAPLEHASQERFDTVHYHPATTRLFESSVRGRTEHALTASSNSAACRSALEDSGRSAAITNQTCADHYGLKTLEVLSVGTPMSFVVFERRVRQP</sequence>
<dbReference type="Proteomes" id="UP001344658">
    <property type="component" value="Unassembled WGS sequence"/>
</dbReference>
<evidence type="ECO:0008006" key="3">
    <source>
        <dbReference type="Google" id="ProtNLM"/>
    </source>
</evidence>
<accession>A0ABU7PLY2</accession>
<evidence type="ECO:0000313" key="2">
    <source>
        <dbReference type="Proteomes" id="UP001344658"/>
    </source>
</evidence>
<dbReference type="EMBL" id="JAZEWV010000055">
    <property type="protein sequence ID" value="MEE4546841.1"/>
    <property type="molecule type" value="Genomic_DNA"/>
</dbReference>
<evidence type="ECO:0000313" key="1">
    <source>
        <dbReference type="EMBL" id="MEE4546841.1"/>
    </source>
</evidence>
<protein>
    <recommendedName>
        <fullName evidence="3">Bacilysin biosynthesis protein BacA</fullName>
    </recommendedName>
</protein>
<keyword evidence="2" id="KW-1185">Reference proteome</keyword>
<proteinExistence type="predicted"/>
<gene>
    <name evidence="1" type="ORF">V2S66_33355</name>
</gene>
<reference evidence="1 2" key="1">
    <citation type="submission" date="2023-12" db="EMBL/GenBank/DDBJ databases">
        <title>Streptomyces sp. V4-01.</title>
        <authorList>
            <person name="Somphong A."/>
            <person name="Phongsopitanun W."/>
        </authorList>
    </citation>
    <scope>NUCLEOTIDE SEQUENCE [LARGE SCALE GENOMIC DNA]</scope>
    <source>
        <strain evidence="1 2">V4-01</strain>
    </source>
</reference>